<organism evidence="2 3">
    <name type="scientific">Pholiota conissans</name>
    <dbReference type="NCBI Taxonomy" id="109636"/>
    <lineage>
        <taxon>Eukaryota</taxon>
        <taxon>Fungi</taxon>
        <taxon>Dikarya</taxon>
        <taxon>Basidiomycota</taxon>
        <taxon>Agaricomycotina</taxon>
        <taxon>Agaricomycetes</taxon>
        <taxon>Agaricomycetidae</taxon>
        <taxon>Agaricales</taxon>
        <taxon>Agaricineae</taxon>
        <taxon>Strophariaceae</taxon>
        <taxon>Pholiota</taxon>
    </lineage>
</organism>
<name>A0A9P5Z6W5_9AGAR</name>
<dbReference type="Proteomes" id="UP000807469">
    <property type="component" value="Unassembled WGS sequence"/>
</dbReference>
<dbReference type="PROSITE" id="PS51257">
    <property type="entry name" value="PROKAR_LIPOPROTEIN"/>
    <property type="match status" value="1"/>
</dbReference>
<keyword evidence="1" id="KW-0812">Transmembrane</keyword>
<comment type="caution">
    <text evidence="2">The sequence shown here is derived from an EMBL/GenBank/DDBJ whole genome shotgun (WGS) entry which is preliminary data.</text>
</comment>
<reference evidence="2" key="1">
    <citation type="submission" date="2020-11" db="EMBL/GenBank/DDBJ databases">
        <authorList>
            <consortium name="DOE Joint Genome Institute"/>
            <person name="Ahrendt S."/>
            <person name="Riley R."/>
            <person name="Andreopoulos W."/>
            <person name="Labutti K."/>
            <person name="Pangilinan J."/>
            <person name="Ruiz-Duenas F.J."/>
            <person name="Barrasa J.M."/>
            <person name="Sanchez-Garcia M."/>
            <person name="Camarero S."/>
            <person name="Miyauchi S."/>
            <person name="Serrano A."/>
            <person name="Linde D."/>
            <person name="Babiker R."/>
            <person name="Drula E."/>
            <person name="Ayuso-Fernandez I."/>
            <person name="Pacheco R."/>
            <person name="Padilla G."/>
            <person name="Ferreira P."/>
            <person name="Barriuso J."/>
            <person name="Kellner H."/>
            <person name="Castanera R."/>
            <person name="Alfaro M."/>
            <person name="Ramirez L."/>
            <person name="Pisabarro A.G."/>
            <person name="Kuo A."/>
            <person name="Tritt A."/>
            <person name="Lipzen A."/>
            <person name="He G."/>
            <person name="Yan M."/>
            <person name="Ng V."/>
            <person name="Cullen D."/>
            <person name="Martin F."/>
            <person name="Rosso M.-N."/>
            <person name="Henrissat B."/>
            <person name="Hibbett D."/>
            <person name="Martinez A.T."/>
            <person name="Grigoriev I.V."/>
        </authorList>
    </citation>
    <scope>NUCLEOTIDE SEQUENCE</scope>
    <source>
        <strain evidence="2">CIRM-BRFM 674</strain>
    </source>
</reference>
<keyword evidence="1" id="KW-1133">Transmembrane helix</keyword>
<evidence type="ECO:0000313" key="2">
    <source>
        <dbReference type="EMBL" id="KAF9482209.1"/>
    </source>
</evidence>
<keyword evidence="1" id="KW-0472">Membrane</keyword>
<protein>
    <submittedName>
        <fullName evidence="2">Uncharacterized protein</fullName>
    </submittedName>
</protein>
<proteinExistence type="predicted"/>
<accession>A0A9P5Z6W5</accession>
<feature type="transmembrane region" description="Helical" evidence="1">
    <location>
        <begin position="21"/>
        <end position="40"/>
    </location>
</feature>
<dbReference type="EMBL" id="MU155168">
    <property type="protein sequence ID" value="KAF9482209.1"/>
    <property type="molecule type" value="Genomic_DNA"/>
</dbReference>
<evidence type="ECO:0000313" key="3">
    <source>
        <dbReference type="Proteomes" id="UP000807469"/>
    </source>
</evidence>
<gene>
    <name evidence="2" type="ORF">BDN70DRAFT_449854</name>
</gene>
<dbReference type="AlphaFoldDB" id="A0A9P5Z6W5"/>
<sequence>MVLAWRLPCLERREVTSIRRRLFLSTTLLLSCAWGNLGILFHMHEYSYVLMWFMLLVLCSVHTENAGDCSATRTGIAGRRLFTPLELAIVMRLFDGKCRHLFARSS</sequence>
<keyword evidence="3" id="KW-1185">Reference proteome</keyword>
<evidence type="ECO:0000256" key="1">
    <source>
        <dbReference type="SAM" id="Phobius"/>
    </source>
</evidence>